<dbReference type="Gene3D" id="3.20.20.80">
    <property type="entry name" value="Glycosidases"/>
    <property type="match status" value="1"/>
</dbReference>
<organism evidence="3 4">
    <name type="scientific">Cryomyces antarcticus</name>
    <dbReference type="NCBI Taxonomy" id="329879"/>
    <lineage>
        <taxon>Eukaryota</taxon>
        <taxon>Fungi</taxon>
        <taxon>Dikarya</taxon>
        <taxon>Ascomycota</taxon>
        <taxon>Pezizomycotina</taxon>
        <taxon>Dothideomycetes</taxon>
        <taxon>Dothideomycetes incertae sedis</taxon>
        <taxon>Cryomyces</taxon>
    </lineage>
</organism>
<proteinExistence type="inferred from homology"/>
<gene>
    <name evidence="3" type="ORF">LTR16_000758</name>
</gene>
<comment type="caution">
    <text evidence="3">The sequence shown here is derived from an EMBL/GenBank/DDBJ whole genome shotgun (WGS) entry which is preliminary data.</text>
</comment>
<comment type="similarity">
    <text evidence="1">Belongs to the glycosyl hydrolase 13 family.</text>
</comment>
<dbReference type="EMBL" id="JAVRRA010016437">
    <property type="protein sequence ID" value="KAK5201993.1"/>
    <property type="molecule type" value="Genomic_DNA"/>
</dbReference>
<dbReference type="SUPFAM" id="SSF51445">
    <property type="entry name" value="(Trans)glycosidases"/>
    <property type="match status" value="1"/>
</dbReference>
<accession>A0ABR0LQQ4</accession>
<evidence type="ECO:0000313" key="3">
    <source>
        <dbReference type="EMBL" id="KAK5201993.1"/>
    </source>
</evidence>
<keyword evidence="4" id="KW-1185">Reference proteome</keyword>
<name>A0ABR0LQQ4_9PEZI</name>
<dbReference type="PANTHER" id="PTHR10357:SF232">
    <property type="entry name" value="GLYCOSYL HYDROLASE FAMILY 13 CATALYTIC DOMAIN-CONTAINING PROTEIN"/>
    <property type="match status" value="1"/>
</dbReference>
<protein>
    <recommendedName>
        <fullName evidence="2">Glycosyl hydrolase family 13 catalytic domain-containing protein</fullName>
    </recommendedName>
</protein>
<dbReference type="Pfam" id="PF00128">
    <property type="entry name" value="Alpha-amylase"/>
    <property type="match status" value="1"/>
</dbReference>
<dbReference type="SUPFAM" id="SSF51011">
    <property type="entry name" value="Glycosyl hydrolase domain"/>
    <property type="match status" value="1"/>
</dbReference>
<dbReference type="Gene3D" id="2.60.40.1180">
    <property type="entry name" value="Golgi alpha-mannosidase II"/>
    <property type="match status" value="1"/>
</dbReference>
<dbReference type="PANTHER" id="PTHR10357">
    <property type="entry name" value="ALPHA-AMYLASE FAMILY MEMBER"/>
    <property type="match status" value="1"/>
</dbReference>
<evidence type="ECO:0000256" key="1">
    <source>
        <dbReference type="ARBA" id="ARBA00008061"/>
    </source>
</evidence>
<dbReference type="Proteomes" id="UP001357485">
    <property type="component" value="Unassembled WGS sequence"/>
</dbReference>
<sequence length="377" mass="43591">MDVINFISKAPGLPNATVSDPSSKYQHGCEHYANGPRLHEYLQQIGSLMNEYNAFSVGEMPWVNEPEEIIKSVGFDRAELNMIFNFDIVDMDHGSKGKFSPKQWSMSDLKAITNKWQSFMHQNDGWNALYLENHDQSRTVSRWGSDKPKFRNVAARMFATFLGLQSGTPFLYQGQELGMSNIPEDWEMTEYRDLETLNHWKKIIASHADDVHLLETTKQQYRLKSRDNARTPMQWDSSVHAGFTTGKPWMRVNNNYPTCNAAAQVGDPTSVFEHWAHILRLRKDHRDVLVYGNFSLVDAQNEDVFAYTRRFGEQTILVVANFREGEARWTMPERVDVKEELLLVSNYPDLRVEGRETVLRPFEAFACRRGSIRAQRL</sequence>
<dbReference type="InterPro" id="IPR017853">
    <property type="entry name" value="GH"/>
</dbReference>
<evidence type="ECO:0000259" key="2">
    <source>
        <dbReference type="SMART" id="SM00642"/>
    </source>
</evidence>
<dbReference type="Pfam" id="PF16657">
    <property type="entry name" value="Malt_amylase_C"/>
    <property type="match status" value="1"/>
</dbReference>
<feature type="domain" description="Glycosyl hydrolase family 13 catalytic" evidence="2">
    <location>
        <begin position="7"/>
        <end position="230"/>
    </location>
</feature>
<dbReference type="InterPro" id="IPR032091">
    <property type="entry name" value="Malt_amylase-like_C"/>
</dbReference>
<dbReference type="InterPro" id="IPR006047">
    <property type="entry name" value="GH13_cat_dom"/>
</dbReference>
<dbReference type="SMART" id="SM00642">
    <property type="entry name" value="Aamy"/>
    <property type="match status" value="1"/>
</dbReference>
<dbReference type="InterPro" id="IPR013780">
    <property type="entry name" value="Glyco_hydro_b"/>
</dbReference>
<reference evidence="3 4" key="1">
    <citation type="submission" date="2023-08" db="EMBL/GenBank/DDBJ databases">
        <title>Black Yeasts Isolated from many extreme environments.</title>
        <authorList>
            <person name="Coleine C."/>
            <person name="Stajich J.E."/>
            <person name="Selbmann L."/>
        </authorList>
    </citation>
    <scope>NUCLEOTIDE SEQUENCE [LARGE SCALE GENOMIC DNA]</scope>
    <source>
        <strain evidence="3 4">CCFEE 536</strain>
    </source>
</reference>
<evidence type="ECO:0000313" key="4">
    <source>
        <dbReference type="Proteomes" id="UP001357485"/>
    </source>
</evidence>